<dbReference type="Proteomes" id="UP001501444">
    <property type="component" value="Unassembled WGS sequence"/>
</dbReference>
<dbReference type="PRINTS" id="PR00081">
    <property type="entry name" value="GDHRDH"/>
</dbReference>
<dbReference type="EMBL" id="BAAARV010000015">
    <property type="protein sequence ID" value="GAA2334939.1"/>
    <property type="molecule type" value="Genomic_DNA"/>
</dbReference>
<dbReference type="SUPFAM" id="SSF51735">
    <property type="entry name" value="NAD(P)-binding Rossmann-fold domains"/>
    <property type="match status" value="1"/>
</dbReference>
<keyword evidence="3" id="KW-1185">Reference proteome</keyword>
<gene>
    <name evidence="2" type="ORF">GCM10010170_014590</name>
</gene>
<sequence length="251" mass="25991">MIDPGLESVGAVVTGAGAGIGRAIAEDLARRGARLLLVARRTGPLEETAERIVAAGGARPAVLSSDLASPGAARHIADAAQSELGSIGILVNNAGQADPPGAALDEEGWRRSFELNFHVKRRLAQELRPALEAGGRGRVVNLIGLLEPTVVSAAQAAIAACRLWSKAFSREVAAAGVTVNCVAPGRIDSEQLRRHFPTPDSRTQYAAVNVPARRFGEPAEAAALVAFLCSAEASYITGQTIAVDGGLQRHA</sequence>
<evidence type="ECO:0000313" key="3">
    <source>
        <dbReference type="Proteomes" id="UP001501444"/>
    </source>
</evidence>
<reference evidence="3" key="1">
    <citation type="journal article" date="2019" name="Int. J. Syst. Evol. Microbiol.">
        <title>The Global Catalogue of Microorganisms (GCM) 10K type strain sequencing project: providing services to taxonomists for standard genome sequencing and annotation.</title>
        <authorList>
            <consortium name="The Broad Institute Genomics Platform"/>
            <consortium name="The Broad Institute Genome Sequencing Center for Infectious Disease"/>
            <person name="Wu L."/>
            <person name="Ma J."/>
        </authorList>
    </citation>
    <scope>NUCLEOTIDE SEQUENCE [LARGE SCALE GENOMIC DNA]</scope>
    <source>
        <strain evidence="3">JCM 3272</strain>
    </source>
</reference>
<evidence type="ECO:0000256" key="1">
    <source>
        <dbReference type="ARBA" id="ARBA00006484"/>
    </source>
</evidence>
<comment type="similarity">
    <text evidence="1">Belongs to the short-chain dehydrogenases/reductases (SDR) family.</text>
</comment>
<proteinExistence type="inferred from homology"/>
<dbReference type="Gene3D" id="3.40.50.720">
    <property type="entry name" value="NAD(P)-binding Rossmann-like Domain"/>
    <property type="match status" value="1"/>
</dbReference>
<dbReference type="Pfam" id="PF13561">
    <property type="entry name" value="adh_short_C2"/>
    <property type="match status" value="1"/>
</dbReference>
<dbReference type="InterPro" id="IPR050259">
    <property type="entry name" value="SDR"/>
</dbReference>
<dbReference type="PANTHER" id="PTHR42879">
    <property type="entry name" value="3-OXOACYL-(ACYL-CARRIER-PROTEIN) REDUCTASE"/>
    <property type="match status" value="1"/>
</dbReference>
<evidence type="ECO:0000313" key="2">
    <source>
        <dbReference type="EMBL" id="GAA2334939.1"/>
    </source>
</evidence>
<name>A0ABP5SQU7_9ACTN</name>
<dbReference type="PANTHER" id="PTHR42879:SF2">
    <property type="entry name" value="3-OXOACYL-[ACYL-CARRIER-PROTEIN] REDUCTASE FABG"/>
    <property type="match status" value="1"/>
</dbReference>
<organism evidence="2 3">
    <name type="scientific">Dactylosporangium salmoneum</name>
    <dbReference type="NCBI Taxonomy" id="53361"/>
    <lineage>
        <taxon>Bacteria</taxon>
        <taxon>Bacillati</taxon>
        <taxon>Actinomycetota</taxon>
        <taxon>Actinomycetes</taxon>
        <taxon>Micromonosporales</taxon>
        <taxon>Micromonosporaceae</taxon>
        <taxon>Dactylosporangium</taxon>
    </lineage>
</organism>
<dbReference type="RefSeq" id="WP_344611472.1">
    <property type="nucleotide sequence ID" value="NZ_BAAARV010000015.1"/>
</dbReference>
<protein>
    <submittedName>
        <fullName evidence="2">SDR family oxidoreductase</fullName>
    </submittedName>
</protein>
<dbReference type="InterPro" id="IPR002347">
    <property type="entry name" value="SDR_fam"/>
</dbReference>
<comment type="caution">
    <text evidence="2">The sequence shown here is derived from an EMBL/GenBank/DDBJ whole genome shotgun (WGS) entry which is preliminary data.</text>
</comment>
<dbReference type="InterPro" id="IPR036291">
    <property type="entry name" value="NAD(P)-bd_dom_sf"/>
</dbReference>
<accession>A0ABP5SQU7</accession>